<protein>
    <submittedName>
        <fullName evidence="1">Uncharacterized protein</fullName>
    </submittedName>
</protein>
<organism evidence="1 2">
    <name type="scientific">Sphingopyxis bauzanensis</name>
    <dbReference type="NCBI Taxonomy" id="651663"/>
    <lineage>
        <taxon>Bacteria</taxon>
        <taxon>Pseudomonadati</taxon>
        <taxon>Pseudomonadota</taxon>
        <taxon>Alphaproteobacteria</taxon>
        <taxon>Sphingomonadales</taxon>
        <taxon>Sphingomonadaceae</taxon>
        <taxon>Sphingopyxis</taxon>
    </lineage>
</organism>
<dbReference type="Proteomes" id="UP000197361">
    <property type="component" value="Unassembled WGS sequence"/>
</dbReference>
<dbReference type="AlphaFoldDB" id="A0A246JX91"/>
<sequence>MFHYQFVGRHLRPPGLRVRGVLVLDIPRIAMPPLDLNLAIDFVVGNYLGDNWKALRQDTQYAHPFVGACDGFGCPITTASLGIRCVPSAEEAIGDLPA</sequence>
<accession>A0A246JX91</accession>
<evidence type="ECO:0000313" key="1">
    <source>
        <dbReference type="EMBL" id="OWQ97172.1"/>
    </source>
</evidence>
<gene>
    <name evidence="1" type="ORF">CDQ92_08890</name>
</gene>
<keyword evidence="2" id="KW-1185">Reference proteome</keyword>
<dbReference type="EMBL" id="NISK01000002">
    <property type="protein sequence ID" value="OWQ97172.1"/>
    <property type="molecule type" value="Genomic_DNA"/>
</dbReference>
<evidence type="ECO:0000313" key="2">
    <source>
        <dbReference type="Proteomes" id="UP000197361"/>
    </source>
</evidence>
<reference evidence="1 2" key="1">
    <citation type="journal article" date="2010" name="Int. J. Syst. Evol. Microbiol.">
        <title>Sphingopyxis bauzanensis sp. nov., a psychrophilic bacterium isolated from soil.</title>
        <authorList>
            <person name="Zhang D.C."/>
            <person name="Liu H.C."/>
            <person name="Xin Y.H."/>
            <person name="Zhou Y.G."/>
            <person name="Schinner F."/>
            <person name="Margesin R."/>
        </authorList>
    </citation>
    <scope>NUCLEOTIDE SEQUENCE [LARGE SCALE GENOMIC DNA]</scope>
    <source>
        <strain evidence="1 2">DSM 22271</strain>
    </source>
</reference>
<name>A0A246JX91_9SPHN</name>
<proteinExistence type="predicted"/>
<comment type="caution">
    <text evidence="1">The sequence shown here is derived from an EMBL/GenBank/DDBJ whole genome shotgun (WGS) entry which is preliminary data.</text>
</comment>